<evidence type="ECO:0000313" key="1">
    <source>
        <dbReference type="EMBL" id="KAJ8600525.1"/>
    </source>
</evidence>
<accession>A0AAD7XLL3</accession>
<sequence>MLIGTRDPKSTLHKLAGQEAALRLIATRIAELHRGDWVDADGVFACVVANVAFPEPTGIYCNMLPIVIGDIDSIPENMRHYACILAACPVSRSEWDEIGYLTIDERDVEEGTTQRRPGLHAEATPNLLPANFEPADDTWPTLAWGAGYYVEDCERLGHFEGGLFFASNVARSTRVWNCRANGKAPRGPLGGIDHLRPALGPGVDLDEGDLVWITDQTPHEARPVDVPGGKRQFFRLVTSKIDAWYADHSTPNPLGIVPPDYVTIVRGDKFLAAAP</sequence>
<organism evidence="1 2">
    <name type="scientific">Chrysophaeum taylorii</name>
    <dbReference type="NCBI Taxonomy" id="2483200"/>
    <lineage>
        <taxon>Eukaryota</taxon>
        <taxon>Sar</taxon>
        <taxon>Stramenopiles</taxon>
        <taxon>Ochrophyta</taxon>
        <taxon>Pelagophyceae</taxon>
        <taxon>Pelagomonadales</taxon>
        <taxon>Pelagomonadaceae</taxon>
        <taxon>Chrysophaeum</taxon>
    </lineage>
</organism>
<comment type="caution">
    <text evidence="1">The sequence shown here is derived from an EMBL/GenBank/DDBJ whole genome shotgun (WGS) entry which is preliminary data.</text>
</comment>
<reference evidence="1" key="1">
    <citation type="submission" date="2023-01" db="EMBL/GenBank/DDBJ databases">
        <title>Metagenome sequencing of chrysophaentin producing Chrysophaeum taylorii.</title>
        <authorList>
            <person name="Davison J."/>
            <person name="Bewley C."/>
        </authorList>
    </citation>
    <scope>NUCLEOTIDE SEQUENCE</scope>
    <source>
        <strain evidence="1">NIES-1699</strain>
    </source>
</reference>
<dbReference type="AlphaFoldDB" id="A0AAD7XLL3"/>
<name>A0AAD7XLL3_9STRA</name>
<dbReference type="EMBL" id="JAQMWT010000504">
    <property type="protein sequence ID" value="KAJ8600525.1"/>
    <property type="molecule type" value="Genomic_DNA"/>
</dbReference>
<dbReference type="Proteomes" id="UP001230188">
    <property type="component" value="Unassembled WGS sequence"/>
</dbReference>
<protein>
    <submittedName>
        <fullName evidence="1">Uncharacterized protein</fullName>
    </submittedName>
</protein>
<evidence type="ECO:0000313" key="2">
    <source>
        <dbReference type="Proteomes" id="UP001230188"/>
    </source>
</evidence>
<keyword evidence="2" id="KW-1185">Reference proteome</keyword>
<gene>
    <name evidence="1" type="ORF">CTAYLR_009217</name>
</gene>
<proteinExistence type="predicted"/>